<dbReference type="PANTHER" id="PTHR11432:SF3">
    <property type="entry name" value="NADH-UBIQUINONE OXIDOREDUCTASE CHAIN 1"/>
    <property type="match status" value="1"/>
</dbReference>
<comment type="subcellular location">
    <subcellularLocation>
        <location evidence="2 12">Mitochondrion inner membrane</location>
        <topology evidence="2 12">Multi-pass membrane protein</topology>
    </subcellularLocation>
</comment>
<feature type="transmembrane region" description="Helical" evidence="14">
    <location>
        <begin position="169"/>
        <end position="192"/>
    </location>
</feature>
<evidence type="ECO:0000256" key="2">
    <source>
        <dbReference type="ARBA" id="ARBA00004448"/>
    </source>
</evidence>
<reference evidence="15" key="1">
    <citation type="journal article" date="2014" name="Mol. Phylogenet. Evol.">
        <title>Two mitochondrial genomes from the families Bethylidae and Mutillidae: independent rearrangement of protein-coding genes and higher-level phylogeny of the Hymenoptera.</title>
        <authorList>
            <person name="Wei S.J."/>
            <person name="Li Q."/>
            <person name="van Achterberg K."/>
            <person name="Chen X.X."/>
        </authorList>
    </citation>
    <scope>NUCLEOTIDE SEQUENCE</scope>
</reference>
<comment type="function">
    <text evidence="1">Core subunit of the mitochondrial membrane respiratory chain NADH dehydrogenase (Complex I) that is believed to belong to the minimal assembly required for catalysis. Complex I functions in the transfer of electrons from NADH to the respiratory chain. The immediate electron acceptor for the enzyme is believed to be ubiquinone.</text>
</comment>
<evidence type="ECO:0000256" key="1">
    <source>
        <dbReference type="ARBA" id="ARBA00003257"/>
    </source>
</evidence>
<dbReference type="PANTHER" id="PTHR11432">
    <property type="entry name" value="NADH DEHYDROGENASE SUBUNIT 1"/>
    <property type="match status" value="1"/>
</dbReference>
<evidence type="ECO:0000313" key="15">
    <source>
        <dbReference type="EMBL" id="ACO06121.1"/>
    </source>
</evidence>
<gene>
    <name evidence="15" type="primary">ND1</name>
</gene>
<dbReference type="PROSITE" id="PS00667">
    <property type="entry name" value="COMPLEX1_ND1_1"/>
    <property type="match status" value="1"/>
</dbReference>
<dbReference type="InterPro" id="IPR018086">
    <property type="entry name" value="NADH_UbQ_OxRdtase_su1_CS"/>
</dbReference>
<evidence type="ECO:0000256" key="12">
    <source>
        <dbReference type="RuleBase" id="RU000471"/>
    </source>
</evidence>
<feature type="transmembrane region" description="Helical" evidence="14">
    <location>
        <begin position="6"/>
        <end position="24"/>
    </location>
</feature>
<evidence type="ECO:0000256" key="11">
    <source>
        <dbReference type="ARBA" id="ARBA00023136"/>
    </source>
</evidence>
<evidence type="ECO:0000256" key="6">
    <source>
        <dbReference type="ARBA" id="ARBA00022692"/>
    </source>
</evidence>
<sequence length="308" mass="37082">MEYLLYYLVVFFVILFSIMFMSLLERKILGYIQMRKGPNFVGLLGMLQPISDAVKLFLKEEFLIGRGMNLMYFWVPFYMFSINLLIWFIYPFETDDLMFISEGFFIMCLLSLSVYYLMYMGWSSNSVYSILGAIRSMAQTISYEISLSLLFFFLFFFSSGSGFEEIEFYQFYFINFFFMWPLMGIWIILVCAELNRTPFDFAEGESELVSGFNVEYSGVKFSLIFMVEYSNMLFMSTLFIIYFLSNKLIFLYFILLWIFSMMLLSIRSMFPRFRYDLLMYLVWKEFMLYILGFFFLILIFEINIIYMN</sequence>
<evidence type="ECO:0000256" key="5">
    <source>
        <dbReference type="ARBA" id="ARBA00022448"/>
    </source>
</evidence>
<accession>E0WCE1</accession>
<evidence type="ECO:0000256" key="7">
    <source>
        <dbReference type="ARBA" id="ARBA00022792"/>
    </source>
</evidence>
<keyword evidence="11 14" id="KW-0472">Membrane</keyword>
<organism evidence="15">
    <name type="scientific">Cephalonomia gallicola</name>
    <dbReference type="NCBI Taxonomy" id="627714"/>
    <lineage>
        <taxon>Eukaryota</taxon>
        <taxon>Metazoa</taxon>
        <taxon>Ecdysozoa</taxon>
        <taxon>Arthropoda</taxon>
        <taxon>Hexapoda</taxon>
        <taxon>Insecta</taxon>
        <taxon>Pterygota</taxon>
        <taxon>Neoptera</taxon>
        <taxon>Endopterygota</taxon>
        <taxon>Hymenoptera</taxon>
        <taxon>Apocrita</taxon>
        <taxon>Aculeata</taxon>
        <taxon>Chrysidoidea</taxon>
        <taxon>Bethylidae</taxon>
        <taxon>Scleroderminae</taxon>
        <taxon>Cephalonomia</taxon>
    </lineage>
</organism>
<dbReference type="EMBL" id="FJ823227">
    <property type="protein sequence ID" value="ACO06121.1"/>
    <property type="molecule type" value="Genomic_DNA"/>
</dbReference>
<proteinExistence type="inferred from homology"/>
<dbReference type="AlphaFoldDB" id="E0WCE1"/>
<dbReference type="EC" id="7.1.1.2" evidence="13"/>
<feature type="transmembrane region" description="Helical" evidence="14">
    <location>
        <begin position="98"/>
        <end position="119"/>
    </location>
</feature>
<keyword evidence="9 13" id="KW-0830">Ubiquinone</keyword>
<evidence type="ECO:0000256" key="4">
    <source>
        <dbReference type="ARBA" id="ARBA00021009"/>
    </source>
</evidence>
<feature type="transmembrane region" description="Helical" evidence="14">
    <location>
        <begin position="71"/>
        <end position="92"/>
    </location>
</feature>
<feature type="transmembrane region" description="Helical" evidence="14">
    <location>
        <begin position="286"/>
        <end position="306"/>
    </location>
</feature>
<keyword evidence="7" id="KW-0999">Mitochondrion inner membrane</keyword>
<keyword evidence="6 12" id="KW-0812">Transmembrane</keyword>
<evidence type="ECO:0000256" key="3">
    <source>
        <dbReference type="ARBA" id="ARBA00010535"/>
    </source>
</evidence>
<feature type="transmembrane region" description="Helical" evidence="14">
    <location>
        <begin position="223"/>
        <end position="243"/>
    </location>
</feature>
<dbReference type="InterPro" id="IPR001694">
    <property type="entry name" value="NADH_UbQ_OxRdtase_su1/FPO"/>
</dbReference>
<dbReference type="Pfam" id="PF00146">
    <property type="entry name" value="NADHdh"/>
    <property type="match status" value="1"/>
</dbReference>
<evidence type="ECO:0000256" key="9">
    <source>
        <dbReference type="ARBA" id="ARBA00023075"/>
    </source>
</evidence>
<evidence type="ECO:0000256" key="13">
    <source>
        <dbReference type="RuleBase" id="RU000473"/>
    </source>
</evidence>
<dbReference type="GO" id="GO:0009060">
    <property type="term" value="P:aerobic respiration"/>
    <property type="evidence" value="ECO:0007669"/>
    <property type="project" value="TreeGrafter"/>
</dbReference>
<feature type="transmembrane region" description="Helical" evidence="14">
    <location>
        <begin position="249"/>
        <end position="266"/>
    </location>
</feature>
<comment type="catalytic activity">
    <reaction evidence="13">
        <text>a ubiquinone + NADH + 5 H(+)(in) = a ubiquinol + NAD(+) + 4 H(+)(out)</text>
        <dbReference type="Rhea" id="RHEA:29091"/>
        <dbReference type="Rhea" id="RHEA-COMP:9565"/>
        <dbReference type="Rhea" id="RHEA-COMP:9566"/>
        <dbReference type="ChEBI" id="CHEBI:15378"/>
        <dbReference type="ChEBI" id="CHEBI:16389"/>
        <dbReference type="ChEBI" id="CHEBI:17976"/>
        <dbReference type="ChEBI" id="CHEBI:57540"/>
        <dbReference type="ChEBI" id="CHEBI:57945"/>
        <dbReference type="EC" id="7.1.1.2"/>
    </reaction>
</comment>
<evidence type="ECO:0000256" key="10">
    <source>
        <dbReference type="ARBA" id="ARBA00023128"/>
    </source>
</evidence>
<dbReference type="GO" id="GO:0003954">
    <property type="term" value="F:NADH dehydrogenase activity"/>
    <property type="evidence" value="ECO:0007669"/>
    <property type="project" value="TreeGrafter"/>
</dbReference>
<feature type="transmembrane region" description="Helical" evidence="14">
    <location>
        <begin position="140"/>
        <end position="157"/>
    </location>
</feature>
<keyword evidence="5" id="KW-0813">Transport</keyword>
<name>E0WCE1_9HYME</name>
<dbReference type="PROSITE" id="PS00668">
    <property type="entry name" value="COMPLEX1_ND1_2"/>
    <property type="match status" value="1"/>
</dbReference>
<geneLocation type="mitochondrion" evidence="15"/>
<comment type="similarity">
    <text evidence="3 12">Belongs to the complex I subunit 1 family.</text>
</comment>
<evidence type="ECO:0000256" key="8">
    <source>
        <dbReference type="ARBA" id="ARBA00022989"/>
    </source>
</evidence>
<evidence type="ECO:0000256" key="14">
    <source>
        <dbReference type="SAM" id="Phobius"/>
    </source>
</evidence>
<dbReference type="GO" id="GO:0008137">
    <property type="term" value="F:NADH dehydrogenase (ubiquinone) activity"/>
    <property type="evidence" value="ECO:0007669"/>
    <property type="project" value="UniProtKB-EC"/>
</dbReference>
<keyword evidence="10 13" id="KW-0496">Mitochondrion</keyword>
<dbReference type="GO" id="GO:0005743">
    <property type="term" value="C:mitochondrial inner membrane"/>
    <property type="evidence" value="ECO:0007669"/>
    <property type="project" value="UniProtKB-SubCell"/>
</dbReference>
<protein>
    <recommendedName>
        <fullName evidence="4 13">NADH-ubiquinone oxidoreductase chain 1</fullName>
        <ecNumber evidence="13">7.1.1.2</ecNumber>
    </recommendedName>
</protein>
<keyword evidence="12" id="KW-0520">NAD</keyword>
<keyword evidence="8 14" id="KW-1133">Transmembrane helix</keyword>